<gene>
    <name evidence="5" type="ORF">HFQ381_LOCUS22321</name>
    <name evidence="3" type="ORF">LUA448_LOCUS15738</name>
    <name evidence="2" type="ORF">TIS948_LOCUS15534</name>
    <name evidence="4" type="ORF">UJA718_LOCUS16524</name>
</gene>
<evidence type="ECO:0000313" key="5">
    <source>
        <dbReference type="EMBL" id="CAF4430750.1"/>
    </source>
</evidence>
<evidence type="ECO:0000313" key="2">
    <source>
        <dbReference type="EMBL" id="CAF3256800.1"/>
    </source>
</evidence>
<evidence type="ECO:0000313" key="3">
    <source>
        <dbReference type="EMBL" id="CAF3380703.1"/>
    </source>
</evidence>
<dbReference type="EMBL" id="CAJOBO010002091">
    <property type="protein sequence ID" value="CAF4430750.1"/>
    <property type="molecule type" value="Genomic_DNA"/>
</dbReference>
<dbReference type="EMBL" id="CAJNYD010001905">
    <property type="protein sequence ID" value="CAF3380703.1"/>
    <property type="molecule type" value="Genomic_DNA"/>
</dbReference>
<comment type="caution">
    <text evidence="3">The sequence shown here is derived from an EMBL/GenBank/DDBJ whole genome shotgun (WGS) entry which is preliminary data.</text>
</comment>
<dbReference type="EMBL" id="CAJNXB010002524">
    <property type="protein sequence ID" value="CAF3256800.1"/>
    <property type="molecule type" value="Genomic_DNA"/>
</dbReference>
<reference evidence="3" key="1">
    <citation type="submission" date="2021-02" db="EMBL/GenBank/DDBJ databases">
        <authorList>
            <person name="Nowell W R."/>
        </authorList>
    </citation>
    <scope>NUCLEOTIDE SEQUENCE</scope>
</reference>
<proteinExistence type="predicted"/>
<keyword evidence="1" id="KW-0732">Signal</keyword>
<evidence type="ECO:0000313" key="7">
    <source>
        <dbReference type="Proteomes" id="UP000663873"/>
    </source>
</evidence>
<dbReference type="AlphaFoldDB" id="A0A817YI07"/>
<evidence type="ECO:0000313" key="6">
    <source>
        <dbReference type="Proteomes" id="UP000663833"/>
    </source>
</evidence>
<evidence type="ECO:0000256" key="1">
    <source>
        <dbReference type="SAM" id="SignalP"/>
    </source>
</evidence>
<dbReference type="Proteomes" id="UP000663851">
    <property type="component" value="Unassembled WGS sequence"/>
</dbReference>
<protein>
    <submittedName>
        <fullName evidence="3">Uncharacterized protein</fullName>
    </submittedName>
</protein>
<name>A0A817YI07_9BILA</name>
<dbReference type="OrthoDB" id="10357438at2759"/>
<feature type="chain" id="PRO_5036414169" evidence="1">
    <location>
        <begin position="21"/>
        <end position="97"/>
    </location>
</feature>
<organism evidence="3 6">
    <name type="scientific">Rotaria socialis</name>
    <dbReference type="NCBI Taxonomy" id="392032"/>
    <lineage>
        <taxon>Eukaryota</taxon>
        <taxon>Metazoa</taxon>
        <taxon>Spiralia</taxon>
        <taxon>Gnathifera</taxon>
        <taxon>Rotifera</taxon>
        <taxon>Eurotatoria</taxon>
        <taxon>Bdelloidea</taxon>
        <taxon>Philodinida</taxon>
        <taxon>Philodinidae</taxon>
        <taxon>Rotaria</taxon>
    </lineage>
</organism>
<feature type="signal peptide" evidence="1">
    <location>
        <begin position="1"/>
        <end position="20"/>
    </location>
</feature>
<dbReference type="EMBL" id="CAJOBP010002572">
    <property type="protein sequence ID" value="CAF4362355.1"/>
    <property type="molecule type" value="Genomic_DNA"/>
</dbReference>
<sequence length="97" mass="10622">MKPLLGTAVVFILLFSAALGLLSSSCSKHGNVCRQNADCCGVAGHRIVCAPSLEICGKKICCVTEVEEQQERQAAVLRNRNPSPKRLFQMLLDEYEN</sequence>
<dbReference type="Proteomes" id="UP000663833">
    <property type="component" value="Unassembled WGS sequence"/>
</dbReference>
<dbReference type="Proteomes" id="UP000663873">
    <property type="component" value="Unassembled WGS sequence"/>
</dbReference>
<dbReference type="PROSITE" id="PS51257">
    <property type="entry name" value="PROKAR_LIPOPROTEIN"/>
    <property type="match status" value="1"/>
</dbReference>
<dbReference type="Proteomes" id="UP000663825">
    <property type="component" value="Unassembled WGS sequence"/>
</dbReference>
<accession>A0A817YI07</accession>
<evidence type="ECO:0000313" key="4">
    <source>
        <dbReference type="EMBL" id="CAF4362355.1"/>
    </source>
</evidence>
<keyword evidence="7" id="KW-1185">Reference proteome</keyword>